<dbReference type="Proteomes" id="UP000015453">
    <property type="component" value="Unassembled WGS sequence"/>
</dbReference>
<feature type="region of interest" description="Disordered" evidence="5">
    <location>
        <begin position="1"/>
        <end position="24"/>
    </location>
</feature>
<feature type="domain" description="BHLH" evidence="6">
    <location>
        <begin position="12"/>
        <end position="62"/>
    </location>
</feature>
<dbReference type="GO" id="GO:0003700">
    <property type="term" value="F:DNA-binding transcription factor activity"/>
    <property type="evidence" value="ECO:0007669"/>
    <property type="project" value="InterPro"/>
</dbReference>
<dbReference type="SMART" id="SM00353">
    <property type="entry name" value="HLH"/>
    <property type="match status" value="1"/>
</dbReference>
<dbReference type="PANTHER" id="PTHR46807">
    <property type="entry name" value="TRANSCRIPTION FACTOR PIF3"/>
    <property type="match status" value="1"/>
</dbReference>
<organism evidence="7 8">
    <name type="scientific">Genlisea aurea</name>
    <dbReference type="NCBI Taxonomy" id="192259"/>
    <lineage>
        <taxon>Eukaryota</taxon>
        <taxon>Viridiplantae</taxon>
        <taxon>Streptophyta</taxon>
        <taxon>Embryophyta</taxon>
        <taxon>Tracheophyta</taxon>
        <taxon>Spermatophyta</taxon>
        <taxon>Magnoliopsida</taxon>
        <taxon>eudicotyledons</taxon>
        <taxon>Gunneridae</taxon>
        <taxon>Pentapetalae</taxon>
        <taxon>asterids</taxon>
        <taxon>lamiids</taxon>
        <taxon>Lamiales</taxon>
        <taxon>Lentibulariaceae</taxon>
        <taxon>Genlisea</taxon>
    </lineage>
</organism>
<dbReference type="OrthoDB" id="690068at2759"/>
<evidence type="ECO:0000256" key="4">
    <source>
        <dbReference type="ARBA" id="ARBA00023242"/>
    </source>
</evidence>
<dbReference type="EMBL" id="AUSU01007278">
    <property type="protein sequence ID" value="EPS60825.1"/>
    <property type="molecule type" value="Genomic_DNA"/>
</dbReference>
<dbReference type="FunFam" id="4.10.280.10:FF:000004">
    <property type="entry name" value="Basic helix-loop-helix transcription factor"/>
    <property type="match status" value="1"/>
</dbReference>
<dbReference type="Pfam" id="PF00010">
    <property type="entry name" value="HLH"/>
    <property type="match status" value="1"/>
</dbReference>
<dbReference type="PROSITE" id="PS50888">
    <property type="entry name" value="BHLH"/>
    <property type="match status" value="1"/>
</dbReference>
<evidence type="ECO:0000256" key="2">
    <source>
        <dbReference type="ARBA" id="ARBA00023015"/>
    </source>
</evidence>
<keyword evidence="8" id="KW-1185">Reference proteome</keyword>
<feature type="non-terminal residue" evidence="7">
    <location>
        <position position="1"/>
    </location>
</feature>
<evidence type="ECO:0000313" key="7">
    <source>
        <dbReference type="EMBL" id="EPS60825.1"/>
    </source>
</evidence>
<evidence type="ECO:0000313" key="8">
    <source>
        <dbReference type="Proteomes" id="UP000015453"/>
    </source>
</evidence>
<comment type="caution">
    <text evidence="7">The sequence shown here is derived from an EMBL/GenBank/DDBJ whole genome shotgun (WGS) entry which is preliminary data.</text>
</comment>
<evidence type="ECO:0000256" key="1">
    <source>
        <dbReference type="ARBA" id="ARBA00004123"/>
    </source>
</evidence>
<evidence type="ECO:0000259" key="6">
    <source>
        <dbReference type="PROSITE" id="PS50888"/>
    </source>
</evidence>
<proteinExistence type="predicted"/>
<dbReference type="SUPFAM" id="SSF47459">
    <property type="entry name" value="HLH, helix-loop-helix DNA-binding domain"/>
    <property type="match status" value="1"/>
</dbReference>
<dbReference type="InterPro" id="IPR044273">
    <property type="entry name" value="PIF3-like"/>
</dbReference>
<keyword evidence="3" id="KW-0804">Transcription</keyword>
<gene>
    <name evidence="7" type="ORF">M569_13976</name>
</gene>
<protein>
    <recommendedName>
        <fullName evidence="6">BHLH domain-containing protein</fullName>
    </recommendedName>
</protein>
<evidence type="ECO:0000256" key="3">
    <source>
        <dbReference type="ARBA" id="ARBA00023163"/>
    </source>
</evidence>
<reference evidence="7 8" key="1">
    <citation type="journal article" date="2013" name="BMC Genomics">
        <title>The miniature genome of a carnivorous plant Genlisea aurea contains a low number of genes and short non-coding sequences.</title>
        <authorList>
            <person name="Leushkin E.V."/>
            <person name="Sutormin R.A."/>
            <person name="Nabieva E.R."/>
            <person name="Penin A.A."/>
            <person name="Kondrashov A.S."/>
            <person name="Logacheva M.D."/>
        </authorList>
    </citation>
    <scope>NUCLEOTIDE SEQUENCE [LARGE SCALE GENOMIC DNA]</scope>
</reference>
<evidence type="ECO:0000256" key="5">
    <source>
        <dbReference type="SAM" id="MobiDB-lite"/>
    </source>
</evidence>
<dbReference type="InterPro" id="IPR036638">
    <property type="entry name" value="HLH_DNA-bd_sf"/>
</dbReference>
<name>S8C260_9LAMI</name>
<dbReference type="GO" id="GO:0010017">
    <property type="term" value="P:red or far-red light signaling pathway"/>
    <property type="evidence" value="ECO:0007669"/>
    <property type="project" value="UniProtKB-ARBA"/>
</dbReference>
<sequence>EARKQIGGSRSRVAQVHNLSERRRRDRINEKMRALQQLIPWCTNKVDKASLLDEAIQYLKSLQLQVQMMSMNYGLVPTVMPPPPMPMMMPVPAVGPPYASPMMAMMPPPSSSMGMAQLQFPV</sequence>
<dbReference type="GO" id="GO:0046983">
    <property type="term" value="F:protein dimerization activity"/>
    <property type="evidence" value="ECO:0007669"/>
    <property type="project" value="InterPro"/>
</dbReference>
<dbReference type="InterPro" id="IPR047265">
    <property type="entry name" value="PIF1-like_bHLH"/>
</dbReference>
<comment type="subcellular location">
    <subcellularLocation>
        <location evidence="1">Nucleus</location>
    </subcellularLocation>
</comment>
<dbReference type="PANTHER" id="PTHR46807:SF8">
    <property type="entry name" value="TRANSCRIPTION FACTOR PIF1-LIKE ISOFORM X2"/>
    <property type="match status" value="1"/>
</dbReference>
<dbReference type="AlphaFoldDB" id="S8C260"/>
<dbReference type="Gene3D" id="4.10.280.10">
    <property type="entry name" value="Helix-loop-helix DNA-binding domain"/>
    <property type="match status" value="1"/>
</dbReference>
<keyword evidence="2" id="KW-0805">Transcription regulation</keyword>
<dbReference type="InterPro" id="IPR011598">
    <property type="entry name" value="bHLH_dom"/>
</dbReference>
<feature type="non-terminal residue" evidence="7">
    <location>
        <position position="122"/>
    </location>
</feature>
<keyword evidence="4" id="KW-0539">Nucleus</keyword>
<accession>S8C260</accession>
<dbReference type="CDD" id="cd11445">
    <property type="entry name" value="bHLH_AtPIF_like"/>
    <property type="match status" value="1"/>
</dbReference>
<dbReference type="GO" id="GO:0005634">
    <property type="term" value="C:nucleus"/>
    <property type="evidence" value="ECO:0007669"/>
    <property type="project" value="UniProtKB-SubCell"/>
</dbReference>